<dbReference type="InterPro" id="IPR011051">
    <property type="entry name" value="RmlC_Cupin_sf"/>
</dbReference>
<dbReference type="InterPro" id="IPR014710">
    <property type="entry name" value="RmlC-like_jellyroll"/>
</dbReference>
<proteinExistence type="predicted"/>
<organism evidence="1 2">
    <name type="scientific">Luteimonas flava</name>
    <dbReference type="NCBI Taxonomy" id="3115822"/>
    <lineage>
        <taxon>Bacteria</taxon>
        <taxon>Pseudomonadati</taxon>
        <taxon>Pseudomonadota</taxon>
        <taxon>Gammaproteobacteria</taxon>
        <taxon>Lysobacterales</taxon>
        <taxon>Lysobacteraceae</taxon>
        <taxon>Luteimonas</taxon>
    </lineage>
</organism>
<evidence type="ECO:0000313" key="2">
    <source>
        <dbReference type="Proteomes" id="UP001358324"/>
    </source>
</evidence>
<dbReference type="Proteomes" id="UP001358324">
    <property type="component" value="Unassembled WGS sequence"/>
</dbReference>
<keyword evidence="2" id="KW-1185">Reference proteome</keyword>
<dbReference type="PANTHER" id="PTHR37943">
    <property type="entry name" value="PROTEIN VES"/>
    <property type="match status" value="1"/>
</dbReference>
<evidence type="ECO:0000313" key="1">
    <source>
        <dbReference type="EMBL" id="MEF3080790.1"/>
    </source>
</evidence>
<protein>
    <submittedName>
        <fullName evidence="1">HutD family protein</fullName>
    </submittedName>
</protein>
<accession>A0ABU7W9Z4</accession>
<gene>
    <name evidence="1" type="ORF">V3391_00985</name>
</gene>
<dbReference type="CDD" id="cd20293">
    <property type="entry name" value="cupin_HutD_N"/>
    <property type="match status" value="1"/>
</dbReference>
<dbReference type="PANTHER" id="PTHR37943:SF1">
    <property type="entry name" value="PROTEIN VES"/>
    <property type="match status" value="1"/>
</dbReference>
<dbReference type="InterPro" id="IPR010282">
    <property type="entry name" value="Uncharacterised_HutD/Ves"/>
</dbReference>
<reference evidence="1 2" key="1">
    <citation type="submission" date="2024-01" db="EMBL/GenBank/DDBJ databases">
        <title>Novel species of the genus Luteimonas isolated from rivers.</title>
        <authorList>
            <person name="Lu H."/>
        </authorList>
    </citation>
    <scope>NUCLEOTIDE SEQUENCE [LARGE SCALE GENOMIC DNA]</scope>
    <source>
        <strain evidence="1 2">SMYT11W</strain>
    </source>
</reference>
<dbReference type="SUPFAM" id="SSF51182">
    <property type="entry name" value="RmlC-like cupins"/>
    <property type="match status" value="1"/>
</dbReference>
<dbReference type="Pfam" id="PF05962">
    <property type="entry name" value="HutD"/>
    <property type="match status" value="1"/>
</dbReference>
<sequence length="214" mass="23804">MHETTSGEPSCVQRIDAHEAQRVRWRNGLGWTREIHAEPGAGAEAWIWRLSIAEIEQTAAFSRFEGVERELMLLTGDGLTLHFEDGQVSDLQPSHARLRFSGERALRGEPAGPGVSALNLMWRPDRIEASTWHRPLVGTMVVFVDPGDCWLLHVLAGHARLVTGDTRLLERGDTVMLRALDGRCRYVLDGGGEVVLTRFQPVALSPIRSPDLQV</sequence>
<dbReference type="Gene3D" id="2.60.120.10">
    <property type="entry name" value="Jelly Rolls"/>
    <property type="match status" value="1"/>
</dbReference>
<comment type="caution">
    <text evidence="1">The sequence shown here is derived from an EMBL/GenBank/DDBJ whole genome shotgun (WGS) entry which is preliminary data.</text>
</comment>
<dbReference type="RefSeq" id="WP_332076560.1">
    <property type="nucleotide sequence ID" value="NZ_JAZHBM010000001.1"/>
</dbReference>
<dbReference type="EMBL" id="JAZHBM010000001">
    <property type="protein sequence ID" value="MEF3080790.1"/>
    <property type="molecule type" value="Genomic_DNA"/>
</dbReference>
<name>A0ABU7W9Z4_9GAMM</name>